<accession>A0A9W8BEJ5</accession>
<dbReference type="PROSITE" id="PS50600">
    <property type="entry name" value="ULP_PROTEASE"/>
    <property type="match status" value="1"/>
</dbReference>
<dbReference type="Gene3D" id="3.40.395.10">
    <property type="entry name" value="Adenoviral Proteinase, Chain A"/>
    <property type="match status" value="1"/>
</dbReference>
<sequence length="413" mass="46077">MAASNKRTRSLESLGMPGGFPERRKPNKRRADINGGLIGGSGEWLLSCVAATVSYAKSWFSSTPAKTEIRHSGDSTHTQSAAVKERIEGSQPRVRSRKSKKQKRRKALVGHEYSQGSLQSKSRRLVKEYTTPSSVWSVRDSPARALEHPTRKFSGAYSGNGFYSARSPAYSEGVSAWSQVSTEERQEDTRSILSIDSSVPDNNEYRYTFGEQRSNASARRFTFESSVSPSPFSSAAATPVKGRWTSSSASGAKRSEPADLWMAQLRKKIQETLSVTSPASRIATPAYDRVCREQNDFEARLAQAKQKMAFALPANAKTVIAQTQLPGFMAEINNVPVTARDVDTLGDGKWLNDEVINFYMQLIMERSEQTPGMPTVHAFNTFFYSTLRDQGYVRVKRWTRRVKLFEKDLVIVP</sequence>
<evidence type="ECO:0000256" key="1">
    <source>
        <dbReference type="ARBA" id="ARBA00005234"/>
    </source>
</evidence>
<dbReference type="InterPro" id="IPR038765">
    <property type="entry name" value="Papain-like_cys_pep_sf"/>
</dbReference>
<feature type="domain" description="Ubiquitin-like protease family profile" evidence="6">
    <location>
        <begin position="335"/>
        <end position="413"/>
    </location>
</feature>
<name>A0A9W8BEJ5_9FUNG</name>
<dbReference type="GO" id="GO:0019783">
    <property type="term" value="F:ubiquitin-like protein peptidase activity"/>
    <property type="evidence" value="ECO:0007669"/>
    <property type="project" value="UniProtKB-ARBA"/>
</dbReference>
<keyword evidence="4" id="KW-0788">Thiol protease</keyword>
<evidence type="ECO:0000256" key="2">
    <source>
        <dbReference type="ARBA" id="ARBA00022670"/>
    </source>
</evidence>
<dbReference type="GO" id="GO:0006508">
    <property type="term" value="P:proteolysis"/>
    <property type="evidence" value="ECO:0007669"/>
    <property type="project" value="UniProtKB-KW"/>
</dbReference>
<feature type="region of interest" description="Disordered" evidence="5">
    <location>
        <begin position="232"/>
        <end position="252"/>
    </location>
</feature>
<keyword evidence="3 7" id="KW-0378">Hydrolase</keyword>
<keyword evidence="8" id="KW-1185">Reference proteome</keyword>
<dbReference type="PANTHER" id="PTHR46915:SF2">
    <property type="entry name" value="UBIQUITIN-LIKE PROTEASE 4"/>
    <property type="match status" value="1"/>
</dbReference>
<proteinExistence type="inferred from homology"/>
<dbReference type="InterPro" id="IPR003653">
    <property type="entry name" value="Peptidase_C48_C"/>
</dbReference>
<dbReference type="SUPFAM" id="SSF54001">
    <property type="entry name" value="Cysteine proteinases"/>
    <property type="match status" value="1"/>
</dbReference>
<feature type="region of interest" description="Disordered" evidence="5">
    <location>
        <begin position="65"/>
        <end position="124"/>
    </location>
</feature>
<evidence type="ECO:0000313" key="8">
    <source>
        <dbReference type="Proteomes" id="UP001150907"/>
    </source>
</evidence>
<comment type="similarity">
    <text evidence="1">Belongs to the peptidase C48 family.</text>
</comment>
<feature type="non-terminal residue" evidence="7">
    <location>
        <position position="413"/>
    </location>
</feature>
<comment type="caution">
    <text evidence="7">The sequence shown here is derived from an EMBL/GenBank/DDBJ whole genome shotgun (WGS) entry which is preliminary data.</text>
</comment>
<dbReference type="GO" id="GO:0016926">
    <property type="term" value="P:protein desumoylation"/>
    <property type="evidence" value="ECO:0007669"/>
    <property type="project" value="UniProtKB-ARBA"/>
</dbReference>
<keyword evidence="2" id="KW-0645">Protease</keyword>
<evidence type="ECO:0000256" key="3">
    <source>
        <dbReference type="ARBA" id="ARBA00022801"/>
    </source>
</evidence>
<feature type="region of interest" description="Disordered" evidence="5">
    <location>
        <begin position="1"/>
        <end position="40"/>
    </location>
</feature>
<organism evidence="7 8">
    <name type="scientific">Coemansia thaxteri</name>
    <dbReference type="NCBI Taxonomy" id="2663907"/>
    <lineage>
        <taxon>Eukaryota</taxon>
        <taxon>Fungi</taxon>
        <taxon>Fungi incertae sedis</taxon>
        <taxon>Zoopagomycota</taxon>
        <taxon>Kickxellomycotina</taxon>
        <taxon>Kickxellomycetes</taxon>
        <taxon>Kickxellales</taxon>
        <taxon>Kickxellaceae</taxon>
        <taxon>Coemansia</taxon>
    </lineage>
</organism>
<dbReference type="Pfam" id="PF02902">
    <property type="entry name" value="Peptidase_C48"/>
    <property type="match status" value="1"/>
</dbReference>
<dbReference type="Proteomes" id="UP001150907">
    <property type="component" value="Unassembled WGS sequence"/>
</dbReference>
<feature type="compositionally biased region" description="Basic and acidic residues" evidence="5">
    <location>
        <begin position="21"/>
        <end position="32"/>
    </location>
</feature>
<dbReference type="EC" id="3.4.22.68" evidence="7"/>
<evidence type="ECO:0000256" key="4">
    <source>
        <dbReference type="ARBA" id="ARBA00022807"/>
    </source>
</evidence>
<dbReference type="EMBL" id="JANBQF010000071">
    <property type="protein sequence ID" value="KAJ2006121.1"/>
    <property type="molecule type" value="Genomic_DNA"/>
</dbReference>
<dbReference type="AlphaFoldDB" id="A0A9W8BEJ5"/>
<reference evidence="7" key="1">
    <citation type="submission" date="2022-07" db="EMBL/GenBank/DDBJ databases">
        <title>Phylogenomic reconstructions and comparative analyses of Kickxellomycotina fungi.</title>
        <authorList>
            <person name="Reynolds N.K."/>
            <person name="Stajich J.E."/>
            <person name="Barry K."/>
            <person name="Grigoriev I.V."/>
            <person name="Crous P."/>
            <person name="Smith M.E."/>
        </authorList>
    </citation>
    <scope>NUCLEOTIDE SEQUENCE</scope>
    <source>
        <strain evidence="7">IMI 214461</strain>
    </source>
</reference>
<dbReference type="GO" id="GO:0008234">
    <property type="term" value="F:cysteine-type peptidase activity"/>
    <property type="evidence" value="ECO:0007669"/>
    <property type="project" value="UniProtKB-KW"/>
</dbReference>
<dbReference type="PANTHER" id="PTHR46915">
    <property type="entry name" value="UBIQUITIN-LIKE PROTEASE 4-RELATED"/>
    <property type="match status" value="1"/>
</dbReference>
<evidence type="ECO:0000313" key="7">
    <source>
        <dbReference type="EMBL" id="KAJ2006121.1"/>
    </source>
</evidence>
<protein>
    <submittedName>
        <fullName evidence="7">SUMO1 sentrin specific peptidase 1</fullName>
        <ecNumber evidence="7">3.4.22.68</ecNumber>
    </submittedName>
</protein>
<evidence type="ECO:0000256" key="5">
    <source>
        <dbReference type="SAM" id="MobiDB-lite"/>
    </source>
</evidence>
<evidence type="ECO:0000259" key="6">
    <source>
        <dbReference type="PROSITE" id="PS50600"/>
    </source>
</evidence>
<dbReference type="OrthoDB" id="1939479at2759"/>
<gene>
    <name evidence="7" type="primary">SENP1</name>
    <name evidence="7" type="ORF">H4R26_001550</name>
</gene>
<feature type="compositionally biased region" description="Basic residues" evidence="5">
    <location>
        <begin position="94"/>
        <end position="108"/>
    </location>
</feature>